<feature type="region of interest" description="Disordered" evidence="1">
    <location>
        <begin position="42"/>
        <end position="86"/>
    </location>
</feature>
<gene>
    <name evidence="2" type="primary">Necator_chrX.g23283</name>
    <name evidence="2" type="ORF">RB195_023120</name>
</gene>
<comment type="caution">
    <text evidence="2">The sequence shown here is derived from an EMBL/GenBank/DDBJ whole genome shotgun (WGS) entry which is preliminary data.</text>
</comment>
<name>A0ABR1EI81_NECAM</name>
<accession>A0ABR1EI81</accession>
<evidence type="ECO:0000313" key="3">
    <source>
        <dbReference type="Proteomes" id="UP001303046"/>
    </source>
</evidence>
<evidence type="ECO:0000313" key="2">
    <source>
        <dbReference type="EMBL" id="KAK6762283.1"/>
    </source>
</evidence>
<sequence length="86" mass="9405">MPSTSREPKRGLRGAPQRTASLCQTCFDSAHDKVVSNFEDHQGIVGKKRDFEESVAGGSFEKQAEDTGSSKKKNESEEVPQGPPRL</sequence>
<reference evidence="2 3" key="1">
    <citation type="submission" date="2023-08" db="EMBL/GenBank/DDBJ databases">
        <title>A Necator americanus chromosomal reference genome.</title>
        <authorList>
            <person name="Ilik V."/>
            <person name="Petrzelkova K.J."/>
            <person name="Pardy F."/>
            <person name="Fuh T."/>
            <person name="Niatou-Singa F.S."/>
            <person name="Gouil Q."/>
            <person name="Baker L."/>
            <person name="Ritchie M.E."/>
            <person name="Jex A.R."/>
            <person name="Gazzola D."/>
            <person name="Li H."/>
            <person name="Toshio Fujiwara R."/>
            <person name="Zhan B."/>
            <person name="Aroian R.V."/>
            <person name="Pafco B."/>
            <person name="Schwarz E.M."/>
        </authorList>
    </citation>
    <scope>NUCLEOTIDE SEQUENCE [LARGE SCALE GENOMIC DNA]</scope>
    <source>
        <strain evidence="2 3">Aroian</strain>
        <tissue evidence="2">Whole animal</tissue>
    </source>
</reference>
<evidence type="ECO:0000256" key="1">
    <source>
        <dbReference type="SAM" id="MobiDB-lite"/>
    </source>
</evidence>
<keyword evidence="3" id="KW-1185">Reference proteome</keyword>
<dbReference type="EMBL" id="JAVFWL010000006">
    <property type="protein sequence ID" value="KAK6762283.1"/>
    <property type="molecule type" value="Genomic_DNA"/>
</dbReference>
<organism evidence="2 3">
    <name type="scientific">Necator americanus</name>
    <name type="common">Human hookworm</name>
    <dbReference type="NCBI Taxonomy" id="51031"/>
    <lineage>
        <taxon>Eukaryota</taxon>
        <taxon>Metazoa</taxon>
        <taxon>Ecdysozoa</taxon>
        <taxon>Nematoda</taxon>
        <taxon>Chromadorea</taxon>
        <taxon>Rhabditida</taxon>
        <taxon>Rhabditina</taxon>
        <taxon>Rhabditomorpha</taxon>
        <taxon>Strongyloidea</taxon>
        <taxon>Ancylostomatidae</taxon>
        <taxon>Bunostominae</taxon>
        <taxon>Necator</taxon>
    </lineage>
</organism>
<proteinExistence type="predicted"/>
<protein>
    <submittedName>
        <fullName evidence="2">Uncharacterized protein</fullName>
    </submittedName>
</protein>
<dbReference type="Proteomes" id="UP001303046">
    <property type="component" value="Unassembled WGS sequence"/>
</dbReference>
<feature type="compositionally biased region" description="Basic and acidic residues" evidence="1">
    <location>
        <begin position="62"/>
        <end position="76"/>
    </location>
</feature>
<feature type="compositionally biased region" description="Basic and acidic residues" evidence="1">
    <location>
        <begin position="42"/>
        <end position="52"/>
    </location>
</feature>